<dbReference type="AlphaFoldDB" id="A0AAU7ARE9"/>
<dbReference type="GO" id="GO:0035438">
    <property type="term" value="F:cyclic-di-GMP binding"/>
    <property type="evidence" value="ECO:0007669"/>
    <property type="project" value="InterPro"/>
</dbReference>
<dbReference type="RefSeq" id="WP_354700770.1">
    <property type="nucleotide sequence ID" value="NZ_CP114014.1"/>
</dbReference>
<feature type="signal peptide" evidence="1">
    <location>
        <begin position="1"/>
        <end position="19"/>
    </location>
</feature>
<dbReference type="EMBL" id="CP114014">
    <property type="protein sequence ID" value="XAY04227.1"/>
    <property type="molecule type" value="Genomic_DNA"/>
</dbReference>
<evidence type="ECO:0000313" key="3">
    <source>
        <dbReference type="EMBL" id="XAY04227.1"/>
    </source>
</evidence>
<dbReference type="Pfam" id="PF07238">
    <property type="entry name" value="PilZ"/>
    <property type="match status" value="1"/>
</dbReference>
<reference evidence="3" key="1">
    <citation type="submission" date="2022-12" db="EMBL/GenBank/DDBJ databases">
        <title>Paraconexibacter alkalitolerans sp. nov. and Baekduia alba sp. nov., isolated from soil and emended description of the genera Paraconexibacter (Chun et al., 2020) and Baekduia (An et al., 2020).</title>
        <authorList>
            <person name="Vieira S."/>
            <person name="Huber K.J."/>
            <person name="Geppert A."/>
            <person name="Wolf J."/>
            <person name="Neumann-Schaal M."/>
            <person name="Muesken M."/>
            <person name="Overmann J."/>
        </authorList>
    </citation>
    <scope>NUCLEOTIDE SEQUENCE</scope>
    <source>
        <strain evidence="3">AEG42_29</strain>
    </source>
</reference>
<gene>
    <name evidence="3" type="ORF">DSM112329_01057</name>
</gene>
<organism evidence="3">
    <name type="scientific">Paraconexibacter sp. AEG42_29</name>
    <dbReference type="NCBI Taxonomy" id="2997339"/>
    <lineage>
        <taxon>Bacteria</taxon>
        <taxon>Bacillati</taxon>
        <taxon>Actinomycetota</taxon>
        <taxon>Thermoleophilia</taxon>
        <taxon>Solirubrobacterales</taxon>
        <taxon>Paraconexibacteraceae</taxon>
        <taxon>Paraconexibacter</taxon>
    </lineage>
</organism>
<accession>A0AAU7ARE9</accession>
<evidence type="ECO:0000256" key="1">
    <source>
        <dbReference type="SAM" id="SignalP"/>
    </source>
</evidence>
<name>A0AAU7ARE9_9ACTN</name>
<sequence length="226" mass="23658">MTVPATLAASAAAAYGVAAATVAPAELARLVVPGVGSARVLVTRAVEGAAELVFAEAPPAPTRTLHRRVVLLTSLPPAPAAERVATLLAVPDEHGRLRTDTVWAVLEAPVDGTGPVPHTAAPSAAERRSAIRVPVDRTISIHHPGVVAGMVARTEDLSAAGVAVSGAAALTRGDLVRLRLRLDGGRPLDAIGEVRRRDAADRHGLQLVQMRPQDRLWLERWLAAHR</sequence>
<dbReference type="SUPFAM" id="SSF141371">
    <property type="entry name" value="PilZ domain-like"/>
    <property type="match status" value="1"/>
</dbReference>
<dbReference type="KEGG" id="parq:DSM112329_01057"/>
<dbReference type="Gene3D" id="2.40.10.220">
    <property type="entry name" value="predicted glycosyltransferase like domains"/>
    <property type="match status" value="1"/>
</dbReference>
<feature type="domain" description="PilZ" evidence="2">
    <location>
        <begin position="126"/>
        <end position="223"/>
    </location>
</feature>
<protein>
    <recommendedName>
        <fullName evidence="2">PilZ domain-containing protein</fullName>
    </recommendedName>
</protein>
<keyword evidence="1" id="KW-0732">Signal</keyword>
<feature type="chain" id="PRO_5043616210" description="PilZ domain-containing protein" evidence="1">
    <location>
        <begin position="20"/>
        <end position="226"/>
    </location>
</feature>
<proteinExistence type="predicted"/>
<evidence type="ECO:0000259" key="2">
    <source>
        <dbReference type="Pfam" id="PF07238"/>
    </source>
</evidence>
<dbReference type="InterPro" id="IPR009875">
    <property type="entry name" value="PilZ_domain"/>
</dbReference>